<name>J9G8L9_9ZZZZ</name>
<sequence>MHNVSPLGYILGDEGSGAVLGRRLLGDLLKHQLPQTLEDDFHAHYELTAQDILQRVYREPFANRFLASFAPFLHRHRKEASIRHLLIDEFTRFFLRNIAQYNRPDLEVSFVGSIAFYFKEELTQAAHQTGFHIGCIRRSPLE</sequence>
<reference evidence="1" key="1">
    <citation type="journal article" date="2012" name="PLoS ONE">
        <title>Gene sets for utilization of primary and secondary nutrition supplies in the distal gut of endangered iberian lynx.</title>
        <authorList>
            <person name="Alcaide M."/>
            <person name="Messina E."/>
            <person name="Richter M."/>
            <person name="Bargiela R."/>
            <person name="Peplies J."/>
            <person name="Huws S.A."/>
            <person name="Newbold C.J."/>
            <person name="Golyshin P.N."/>
            <person name="Simon M.A."/>
            <person name="Lopez G."/>
            <person name="Yakimov M.M."/>
            <person name="Ferrer M."/>
        </authorList>
    </citation>
    <scope>NUCLEOTIDE SEQUENCE</scope>
</reference>
<dbReference type="SUPFAM" id="SSF53067">
    <property type="entry name" value="Actin-like ATPase domain"/>
    <property type="match status" value="1"/>
</dbReference>
<protein>
    <submittedName>
        <fullName evidence="1">Uncharacterized protein</fullName>
    </submittedName>
</protein>
<dbReference type="InterPro" id="IPR043129">
    <property type="entry name" value="ATPase_NBD"/>
</dbReference>
<dbReference type="Gene3D" id="1.10.720.160">
    <property type="match status" value="1"/>
</dbReference>
<evidence type="ECO:0000313" key="1">
    <source>
        <dbReference type="EMBL" id="EJX03209.1"/>
    </source>
</evidence>
<dbReference type="EMBL" id="AMCI01002256">
    <property type="protein sequence ID" value="EJX03209.1"/>
    <property type="molecule type" value="Genomic_DNA"/>
</dbReference>
<accession>J9G8L9</accession>
<proteinExistence type="predicted"/>
<organism evidence="1">
    <name type="scientific">gut metagenome</name>
    <dbReference type="NCBI Taxonomy" id="749906"/>
    <lineage>
        <taxon>unclassified sequences</taxon>
        <taxon>metagenomes</taxon>
        <taxon>organismal metagenomes</taxon>
    </lineage>
</organism>
<comment type="caution">
    <text evidence="1">The sequence shown here is derived from an EMBL/GenBank/DDBJ whole genome shotgun (WGS) entry which is preliminary data.</text>
</comment>
<dbReference type="AlphaFoldDB" id="J9G8L9"/>
<gene>
    <name evidence="1" type="ORF">EVA_08692</name>
</gene>